<evidence type="ECO:0000256" key="2">
    <source>
        <dbReference type="ARBA" id="ARBA00023315"/>
    </source>
</evidence>
<protein>
    <submittedName>
        <fullName evidence="5">Beta-ketoacyl-ACP synthase III</fullName>
    </submittedName>
</protein>
<organism evidence="5 6">
    <name type="scientific">Bacillus carboniphilus</name>
    <dbReference type="NCBI Taxonomy" id="86663"/>
    <lineage>
        <taxon>Bacteria</taxon>
        <taxon>Bacillati</taxon>
        <taxon>Bacillota</taxon>
        <taxon>Bacilli</taxon>
        <taxon>Bacillales</taxon>
        <taxon>Bacillaceae</taxon>
        <taxon>Bacillus</taxon>
    </lineage>
</organism>
<dbReference type="PANTHER" id="PTHR34069:SF2">
    <property type="entry name" value="BETA-KETOACYL-[ACYL-CARRIER-PROTEIN] SYNTHASE III"/>
    <property type="match status" value="1"/>
</dbReference>
<dbReference type="SUPFAM" id="SSF53901">
    <property type="entry name" value="Thiolase-like"/>
    <property type="match status" value="1"/>
</dbReference>
<dbReference type="Gene3D" id="3.40.47.10">
    <property type="match status" value="1"/>
</dbReference>
<dbReference type="InterPro" id="IPR013747">
    <property type="entry name" value="ACP_syn_III_C"/>
</dbReference>
<comment type="caution">
    <text evidence="5">The sequence shown here is derived from an EMBL/GenBank/DDBJ whole genome shotgun (WGS) entry which is preliminary data.</text>
</comment>
<accession>A0ABP3FZ84</accession>
<dbReference type="Proteomes" id="UP001500782">
    <property type="component" value="Unassembled WGS sequence"/>
</dbReference>
<name>A0ABP3FZ84_9BACI</name>
<sequence>MRNVRIISSGIYLPKKKVYSTDIDHYFNETPGTMEALSGVRTRYYVEDETASEMGTQASIQALSKANLSIKDIDCIVCASGTMEQPIPSTASFIHQKLAGDEYPIPAFDVNSTCLSFVTAFDLLGNALHLGQYKKVLLVSTEISSVGLNKNDRKTHSLFGDGAAAFILEASSSSKLLGSLMRTYSSGVHYTEIPGGGTKLHPNLTNSELPFLFHMDGKKVFKTASKYIQTFVEDLCESSHVRLKDIDYIVPHQASGSAIDLMEKRLQLKPGQMIKIVRDYGNMIAASIPFTLHLLLEEHDIKRGTTIMLLGTSAGLSIGGLVIEY</sequence>
<dbReference type="InterPro" id="IPR016039">
    <property type="entry name" value="Thiolase-like"/>
</dbReference>
<evidence type="ECO:0000313" key="6">
    <source>
        <dbReference type="Proteomes" id="UP001500782"/>
    </source>
</evidence>
<evidence type="ECO:0000313" key="5">
    <source>
        <dbReference type="EMBL" id="GAA0329422.1"/>
    </source>
</evidence>
<keyword evidence="1" id="KW-0808">Transferase</keyword>
<keyword evidence="6" id="KW-1185">Reference proteome</keyword>
<dbReference type="InterPro" id="IPR013751">
    <property type="entry name" value="ACP_syn_III_N"/>
</dbReference>
<proteinExistence type="predicted"/>
<dbReference type="PANTHER" id="PTHR34069">
    <property type="entry name" value="3-OXOACYL-[ACYL-CARRIER-PROTEIN] SYNTHASE 3"/>
    <property type="match status" value="1"/>
</dbReference>
<dbReference type="Pfam" id="PF08541">
    <property type="entry name" value="ACP_syn_III_C"/>
    <property type="match status" value="1"/>
</dbReference>
<dbReference type="NCBIfam" id="NF005541">
    <property type="entry name" value="PRK07204.1"/>
    <property type="match status" value="1"/>
</dbReference>
<keyword evidence="2" id="KW-0012">Acyltransferase</keyword>
<dbReference type="CDD" id="cd00830">
    <property type="entry name" value="KAS_III"/>
    <property type="match status" value="1"/>
</dbReference>
<dbReference type="RefSeq" id="WP_343798686.1">
    <property type="nucleotide sequence ID" value="NZ_BAAADJ010000021.1"/>
</dbReference>
<evidence type="ECO:0000259" key="4">
    <source>
        <dbReference type="Pfam" id="PF08545"/>
    </source>
</evidence>
<dbReference type="Pfam" id="PF08545">
    <property type="entry name" value="ACP_syn_III"/>
    <property type="match status" value="1"/>
</dbReference>
<reference evidence="6" key="1">
    <citation type="journal article" date="2019" name="Int. J. Syst. Evol. Microbiol.">
        <title>The Global Catalogue of Microorganisms (GCM) 10K type strain sequencing project: providing services to taxonomists for standard genome sequencing and annotation.</title>
        <authorList>
            <consortium name="The Broad Institute Genomics Platform"/>
            <consortium name="The Broad Institute Genome Sequencing Center for Infectious Disease"/>
            <person name="Wu L."/>
            <person name="Ma J."/>
        </authorList>
    </citation>
    <scope>NUCLEOTIDE SEQUENCE [LARGE SCALE GENOMIC DNA]</scope>
    <source>
        <strain evidence="6">JCM 9731</strain>
    </source>
</reference>
<dbReference type="EMBL" id="BAAADJ010000021">
    <property type="protein sequence ID" value="GAA0329422.1"/>
    <property type="molecule type" value="Genomic_DNA"/>
</dbReference>
<evidence type="ECO:0000256" key="1">
    <source>
        <dbReference type="ARBA" id="ARBA00022679"/>
    </source>
</evidence>
<evidence type="ECO:0000259" key="3">
    <source>
        <dbReference type="Pfam" id="PF08541"/>
    </source>
</evidence>
<feature type="domain" description="Beta-ketoacyl-[acyl-carrier-protein] synthase III C-terminal" evidence="3">
    <location>
        <begin position="236"/>
        <end position="325"/>
    </location>
</feature>
<feature type="domain" description="Beta-ketoacyl-[acyl-carrier-protein] synthase III N-terminal" evidence="4">
    <location>
        <begin position="108"/>
        <end position="183"/>
    </location>
</feature>
<gene>
    <name evidence="5" type="ORF">GCM10008967_19900</name>
</gene>